<feature type="transmembrane region" description="Helical" evidence="1">
    <location>
        <begin position="187"/>
        <end position="209"/>
    </location>
</feature>
<name>A0A3S1AD91_CHLFR</name>
<keyword evidence="1" id="KW-1133">Transmembrane helix</keyword>
<dbReference type="OrthoDB" id="518048at2"/>
<dbReference type="EMBL" id="RSCJ01000021">
    <property type="protein sequence ID" value="RUR76292.1"/>
    <property type="molecule type" value="Genomic_DNA"/>
</dbReference>
<dbReference type="Proteomes" id="UP000268857">
    <property type="component" value="Unassembled WGS sequence"/>
</dbReference>
<feature type="transmembrane region" description="Helical" evidence="1">
    <location>
        <begin position="82"/>
        <end position="99"/>
    </location>
</feature>
<keyword evidence="1" id="KW-0812">Transmembrane</keyword>
<feature type="transmembrane region" description="Helical" evidence="1">
    <location>
        <begin position="397"/>
        <end position="418"/>
    </location>
</feature>
<proteinExistence type="predicted"/>
<evidence type="ECO:0008006" key="4">
    <source>
        <dbReference type="Google" id="ProtNLM"/>
    </source>
</evidence>
<accession>A0A3S1AD91</accession>
<protein>
    <recommendedName>
        <fullName evidence="4">O-antigen polymerase</fullName>
    </recommendedName>
</protein>
<keyword evidence="1" id="KW-0472">Membrane</keyword>
<dbReference type="AlphaFoldDB" id="A0A3S1AD91"/>
<evidence type="ECO:0000256" key="1">
    <source>
        <dbReference type="SAM" id="Phobius"/>
    </source>
</evidence>
<keyword evidence="3" id="KW-1185">Reference proteome</keyword>
<feature type="transmembrane region" description="Helical" evidence="1">
    <location>
        <begin position="142"/>
        <end position="167"/>
    </location>
</feature>
<feature type="transmembrane region" description="Helical" evidence="1">
    <location>
        <begin position="360"/>
        <end position="388"/>
    </location>
</feature>
<dbReference type="PANTHER" id="PTHR37422:SF17">
    <property type="entry name" value="O-ANTIGEN LIGASE"/>
    <property type="match status" value="1"/>
</dbReference>
<feature type="transmembrane region" description="Helical" evidence="1">
    <location>
        <begin position="260"/>
        <end position="279"/>
    </location>
</feature>
<feature type="transmembrane region" description="Helical" evidence="1">
    <location>
        <begin position="336"/>
        <end position="354"/>
    </location>
</feature>
<feature type="transmembrane region" description="Helical" evidence="1">
    <location>
        <begin position="52"/>
        <end position="70"/>
    </location>
</feature>
<organism evidence="2 3">
    <name type="scientific">Chlorogloeopsis fritschii PCC 6912</name>
    <dbReference type="NCBI Taxonomy" id="211165"/>
    <lineage>
        <taxon>Bacteria</taxon>
        <taxon>Bacillati</taxon>
        <taxon>Cyanobacteriota</taxon>
        <taxon>Cyanophyceae</taxon>
        <taxon>Nostocales</taxon>
        <taxon>Chlorogloeopsidaceae</taxon>
        <taxon>Chlorogloeopsis</taxon>
    </lineage>
</organism>
<gene>
    <name evidence="2" type="ORF">PCC6912_44640</name>
</gene>
<evidence type="ECO:0000313" key="3">
    <source>
        <dbReference type="Proteomes" id="UP000268857"/>
    </source>
</evidence>
<dbReference type="InterPro" id="IPR051533">
    <property type="entry name" value="WaaL-like"/>
</dbReference>
<dbReference type="RefSeq" id="WP_016875911.1">
    <property type="nucleotide sequence ID" value="NZ_AJLN01000094.1"/>
</dbReference>
<feature type="transmembrane region" description="Helical" evidence="1">
    <location>
        <begin position="424"/>
        <end position="443"/>
    </location>
</feature>
<feature type="transmembrane region" description="Helical" evidence="1">
    <location>
        <begin position="111"/>
        <end position="130"/>
    </location>
</feature>
<sequence length="468" mass="52419">MKLTSQNANTNSFSQFLLELPFWLSFSYWSLLADTATPKFDFLSIPVNAKDLVLVGVAFFYLLLLALTNFGSTKDRPWNWHCHLPILTVCLLFYAAVSIQRSGIDASNARAMTYTLVLTASAFLLGYILLARKSITSVRSFLWRLTVIIAALGLLYSAASLFSLGMGDVRADLNAGGSEFGIVRVQGPLFGSATGHFILLPALAFAIQEFMQSHTRRLFKLAVVMALTLTIIGLGSRAALLVMGLFFLCLILFMKNKKQAIIAAIMMIILISTATTIIYSKASSDRIKSFEDTTRSDTHLTSFQIISHRNTELNITGSGYGSYWSWYLTDMDDMRVGFMNGAPIILVYPYGYLLYHPHSTFLLCVVELGIPGLIYFIILWIVLIRLLLRNYQGIKSAIFNCGIFASGFSMFFDFFIFKNAQVNMIWWIYLFGALALNVSVVSVHKDNKLAESKLLKFEKQKLLMSKAK</sequence>
<feature type="transmembrane region" description="Helical" evidence="1">
    <location>
        <begin position="12"/>
        <end position="32"/>
    </location>
</feature>
<dbReference type="STRING" id="211165.GCA_000317285_03526"/>
<comment type="caution">
    <text evidence="2">The sequence shown here is derived from an EMBL/GenBank/DDBJ whole genome shotgun (WGS) entry which is preliminary data.</text>
</comment>
<dbReference type="PANTHER" id="PTHR37422">
    <property type="entry name" value="TEICHURONIC ACID BIOSYNTHESIS PROTEIN TUAE"/>
    <property type="match status" value="1"/>
</dbReference>
<reference evidence="2 3" key="1">
    <citation type="journal article" date="2019" name="Genome Biol. Evol.">
        <title>Day and night: Metabolic profiles and evolutionary relationships of six axenic non-marine cyanobacteria.</title>
        <authorList>
            <person name="Will S.E."/>
            <person name="Henke P."/>
            <person name="Boedeker C."/>
            <person name="Huang S."/>
            <person name="Brinkmann H."/>
            <person name="Rohde M."/>
            <person name="Jarek M."/>
            <person name="Friedl T."/>
            <person name="Seufert S."/>
            <person name="Schumacher M."/>
            <person name="Overmann J."/>
            <person name="Neumann-Schaal M."/>
            <person name="Petersen J."/>
        </authorList>
    </citation>
    <scope>NUCLEOTIDE SEQUENCE [LARGE SCALE GENOMIC DNA]</scope>
    <source>
        <strain evidence="2 3">PCC 6912</strain>
    </source>
</reference>
<evidence type="ECO:0000313" key="2">
    <source>
        <dbReference type="EMBL" id="RUR76292.1"/>
    </source>
</evidence>
<feature type="transmembrane region" description="Helical" evidence="1">
    <location>
        <begin position="221"/>
        <end position="254"/>
    </location>
</feature>